<sequence>MSFIETQNLQKRSPNIKRKSAENYFGKSKLTSSQEAQNAGAFKLYDVDNDGFITRDEMYNIVDAIYQMLGNQTKESEQEESPQERVDKIFDQLDKNHDNRLTLEEFREGSKQDPKIVQALSLYAP</sequence>
<organism evidence="1 2">
    <name type="scientific">Ixodes persulcatus</name>
    <name type="common">Taiga tick</name>
    <dbReference type="NCBI Taxonomy" id="34615"/>
    <lineage>
        <taxon>Eukaryota</taxon>
        <taxon>Metazoa</taxon>
        <taxon>Ecdysozoa</taxon>
        <taxon>Arthropoda</taxon>
        <taxon>Chelicerata</taxon>
        <taxon>Arachnida</taxon>
        <taxon>Acari</taxon>
        <taxon>Parasitiformes</taxon>
        <taxon>Ixodida</taxon>
        <taxon>Ixodoidea</taxon>
        <taxon>Ixodidae</taxon>
        <taxon>Ixodinae</taxon>
        <taxon>Ixodes</taxon>
    </lineage>
</organism>
<evidence type="ECO:0000313" key="1">
    <source>
        <dbReference type="EMBL" id="KAG0422619.1"/>
    </source>
</evidence>
<evidence type="ECO:0000313" key="2">
    <source>
        <dbReference type="Proteomes" id="UP000805193"/>
    </source>
</evidence>
<keyword evidence="2" id="KW-1185">Reference proteome</keyword>
<protein>
    <submittedName>
        <fullName evidence="1">Uncharacterized protein</fullName>
    </submittedName>
</protein>
<reference evidence="1 2" key="1">
    <citation type="journal article" date="2020" name="Cell">
        <title>Large-Scale Comparative Analyses of Tick Genomes Elucidate Their Genetic Diversity and Vector Capacities.</title>
        <authorList>
            <consortium name="Tick Genome and Microbiome Consortium (TIGMIC)"/>
            <person name="Jia N."/>
            <person name="Wang J."/>
            <person name="Shi W."/>
            <person name="Du L."/>
            <person name="Sun Y."/>
            <person name="Zhan W."/>
            <person name="Jiang J.F."/>
            <person name="Wang Q."/>
            <person name="Zhang B."/>
            <person name="Ji P."/>
            <person name="Bell-Sakyi L."/>
            <person name="Cui X.M."/>
            <person name="Yuan T.T."/>
            <person name="Jiang B.G."/>
            <person name="Yang W.F."/>
            <person name="Lam T.T."/>
            <person name="Chang Q.C."/>
            <person name="Ding S.J."/>
            <person name="Wang X.J."/>
            <person name="Zhu J.G."/>
            <person name="Ruan X.D."/>
            <person name="Zhao L."/>
            <person name="Wei J.T."/>
            <person name="Ye R.Z."/>
            <person name="Que T.C."/>
            <person name="Du C.H."/>
            <person name="Zhou Y.H."/>
            <person name="Cheng J.X."/>
            <person name="Dai P.F."/>
            <person name="Guo W.B."/>
            <person name="Han X.H."/>
            <person name="Huang E.J."/>
            <person name="Li L.F."/>
            <person name="Wei W."/>
            <person name="Gao Y.C."/>
            <person name="Liu J.Z."/>
            <person name="Shao H.Z."/>
            <person name="Wang X."/>
            <person name="Wang C.C."/>
            <person name="Yang T.C."/>
            <person name="Huo Q.B."/>
            <person name="Li W."/>
            <person name="Chen H.Y."/>
            <person name="Chen S.E."/>
            <person name="Zhou L.G."/>
            <person name="Ni X.B."/>
            <person name="Tian J.H."/>
            <person name="Sheng Y."/>
            <person name="Liu T."/>
            <person name="Pan Y.S."/>
            <person name="Xia L.Y."/>
            <person name="Li J."/>
            <person name="Zhao F."/>
            <person name="Cao W.C."/>
        </authorList>
    </citation>
    <scope>NUCLEOTIDE SEQUENCE [LARGE SCALE GENOMIC DNA]</scope>
    <source>
        <strain evidence="1">Iper-2018</strain>
    </source>
</reference>
<gene>
    <name evidence="1" type="ORF">HPB47_001578</name>
</gene>
<dbReference type="EMBL" id="JABSTQ010010202">
    <property type="protein sequence ID" value="KAG0422619.1"/>
    <property type="molecule type" value="Genomic_DNA"/>
</dbReference>
<comment type="caution">
    <text evidence="1">The sequence shown here is derived from an EMBL/GenBank/DDBJ whole genome shotgun (WGS) entry which is preliminary data.</text>
</comment>
<proteinExistence type="predicted"/>
<accession>A0AC60PNR8</accession>
<name>A0AC60PNR8_IXOPE</name>
<dbReference type="Proteomes" id="UP000805193">
    <property type="component" value="Unassembled WGS sequence"/>
</dbReference>